<organism evidence="2 3">
    <name type="scientific">Candidatus Barnesiella excrementipullorum</name>
    <dbReference type="NCBI Taxonomy" id="2838479"/>
    <lineage>
        <taxon>Bacteria</taxon>
        <taxon>Pseudomonadati</taxon>
        <taxon>Bacteroidota</taxon>
        <taxon>Bacteroidia</taxon>
        <taxon>Bacteroidales</taxon>
        <taxon>Barnesiellaceae</taxon>
        <taxon>Barnesiella</taxon>
    </lineage>
</organism>
<reference evidence="2" key="2">
    <citation type="submission" date="2021-04" db="EMBL/GenBank/DDBJ databases">
        <authorList>
            <person name="Gilroy R."/>
        </authorList>
    </citation>
    <scope>NUCLEOTIDE SEQUENCE</scope>
    <source>
        <strain evidence="2">ChiHjej12B11-16260</strain>
    </source>
</reference>
<evidence type="ECO:0000313" key="2">
    <source>
        <dbReference type="EMBL" id="HIX44664.1"/>
    </source>
</evidence>
<accession>A0A9D2APR7</accession>
<keyword evidence="1" id="KW-0472">Membrane</keyword>
<name>A0A9D2APR7_9BACT</name>
<feature type="transmembrane region" description="Helical" evidence="1">
    <location>
        <begin position="34"/>
        <end position="58"/>
    </location>
</feature>
<keyword evidence="1" id="KW-1133">Transmembrane helix</keyword>
<proteinExistence type="predicted"/>
<protein>
    <submittedName>
        <fullName evidence="2">Uncharacterized protein</fullName>
    </submittedName>
</protein>
<gene>
    <name evidence="2" type="ORF">H9982_00415</name>
</gene>
<feature type="transmembrane region" description="Helical" evidence="1">
    <location>
        <begin position="7"/>
        <end position="28"/>
    </location>
</feature>
<dbReference type="AlphaFoldDB" id="A0A9D2APR7"/>
<keyword evidence="1" id="KW-0812">Transmembrane</keyword>
<dbReference type="EMBL" id="DXFB01000010">
    <property type="protein sequence ID" value="HIX44664.1"/>
    <property type="molecule type" value="Genomic_DNA"/>
</dbReference>
<reference evidence="2" key="1">
    <citation type="journal article" date="2021" name="PeerJ">
        <title>Extensive microbial diversity within the chicken gut microbiome revealed by metagenomics and culture.</title>
        <authorList>
            <person name="Gilroy R."/>
            <person name="Ravi A."/>
            <person name="Getino M."/>
            <person name="Pursley I."/>
            <person name="Horton D.L."/>
            <person name="Alikhan N.F."/>
            <person name="Baker D."/>
            <person name="Gharbi K."/>
            <person name="Hall N."/>
            <person name="Watson M."/>
            <person name="Adriaenssens E.M."/>
            <person name="Foster-Nyarko E."/>
            <person name="Jarju S."/>
            <person name="Secka A."/>
            <person name="Antonio M."/>
            <person name="Oren A."/>
            <person name="Chaudhuri R.R."/>
            <person name="La Ragione R."/>
            <person name="Hildebrand F."/>
            <person name="Pallen M.J."/>
        </authorList>
    </citation>
    <scope>NUCLEOTIDE SEQUENCE</scope>
    <source>
        <strain evidence="2">ChiHjej12B11-16260</strain>
    </source>
</reference>
<sequence length="63" mass="6924">MNRINRALLLNTIGLLITSSILIGQRYMDIPDSIAIVACCIALVCIVAGIIISIRTIIKKREE</sequence>
<evidence type="ECO:0000313" key="3">
    <source>
        <dbReference type="Proteomes" id="UP000824246"/>
    </source>
</evidence>
<comment type="caution">
    <text evidence="2">The sequence shown here is derived from an EMBL/GenBank/DDBJ whole genome shotgun (WGS) entry which is preliminary data.</text>
</comment>
<dbReference type="Proteomes" id="UP000824246">
    <property type="component" value="Unassembled WGS sequence"/>
</dbReference>
<evidence type="ECO:0000256" key="1">
    <source>
        <dbReference type="SAM" id="Phobius"/>
    </source>
</evidence>